<organism evidence="1 2">
    <name type="scientific">Glomus cerebriforme</name>
    <dbReference type="NCBI Taxonomy" id="658196"/>
    <lineage>
        <taxon>Eukaryota</taxon>
        <taxon>Fungi</taxon>
        <taxon>Fungi incertae sedis</taxon>
        <taxon>Mucoromycota</taxon>
        <taxon>Glomeromycotina</taxon>
        <taxon>Glomeromycetes</taxon>
        <taxon>Glomerales</taxon>
        <taxon>Glomeraceae</taxon>
        <taxon>Glomus</taxon>
    </lineage>
</organism>
<dbReference type="AlphaFoldDB" id="A0A397TJP9"/>
<comment type="caution">
    <text evidence="1">The sequence shown here is derived from an EMBL/GenBank/DDBJ whole genome shotgun (WGS) entry which is preliminary data.</text>
</comment>
<dbReference type="EMBL" id="QKYT01000019">
    <property type="protein sequence ID" value="RIA98208.1"/>
    <property type="molecule type" value="Genomic_DNA"/>
</dbReference>
<sequence>MYYVSQLGTTWHLISKVNEIWEQHENNTNSTEAAHAQANKEGKQLNLITAIIRGRRLDERLFKIAEIYDKCGVPYIRRDKSEIKRKAKAITRKDTRNRKQKEIYIDLEEEQKIALKERNIQIQVQEAAARKALAEAEALELANLEKKKALGLF</sequence>
<reference evidence="1 2" key="1">
    <citation type="submission" date="2018-06" db="EMBL/GenBank/DDBJ databases">
        <title>Comparative genomics reveals the genomic features of Rhizophagus irregularis, R. cerebriforme, R. diaphanum and Gigaspora rosea, and their symbiotic lifestyle signature.</title>
        <authorList>
            <person name="Morin E."/>
            <person name="San Clemente H."/>
            <person name="Chen E.C.H."/>
            <person name="De La Providencia I."/>
            <person name="Hainaut M."/>
            <person name="Kuo A."/>
            <person name="Kohler A."/>
            <person name="Murat C."/>
            <person name="Tang N."/>
            <person name="Roy S."/>
            <person name="Loubradou J."/>
            <person name="Henrissat B."/>
            <person name="Grigoriev I.V."/>
            <person name="Corradi N."/>
            <person name="Roux C."/>
            <person name="Martin F.M."/>
        </authorList>
    </citation>
    <scope>NUCLEOTIDE SEQUENCE [LARGE SCALE GENOMIC DNA]</scope>
    <source>
        <strain evidence="1 2">DAOM 227022</strain>
    </source>
</reference>
<evidence type="ECO:0000313" key="1">
    <source>
        <dbReference type="EMBL" id="RIA98208.1"/>
    </source>
</evidence>
<name>A0A397TJP9_9GLOM</name>
<protein>
    <submittedName>
        <fullName evidence="1">Uncharacterized protein</fullName>
    </submittedName>
</protein>
<keyword evidence="2" id="KW-1185">Reference proteome</keyword>
<gene>
    <name evidence="1" type="ORF">C1645_731851</name>
</gene>
<proteinExistence type="predicted"/>
<evidence type="ECO:0000313" key="2">
    <source>
        <dbReference type="Proteomes" id="UP000265703"/>
    </source>
</evidence>
<accession>A0A397TJP9</accession>
<dbReference type="OrthoDB" id="2438191at2759"/>
<dbReference type="Proteomes" id="UP000265703">
    <property type="component" value="Unassembled WGS sequence"/>
</dbReference>